<keyword evidence="3" id="KW-0808">Transferase</keyword>
<reference evidence="3 4" key="1">
    <citation type="submission" date="2024-04" db="EMBL/GenBank/DDBJ databases">
        <title>Two novel Raoultella species associated with bleeding cankers of broadleaf hosts, Raoultella scottia sp. nov. and Raoultella lignicola sp. nov.</title>
        <authorList>
            <person name="Brady C.L."/>
        </authorList>
    </citation>
    <scope>NUCLEOTIDE SEQUENCE [LARGE SCALE GENOMIC DNA]</scope>
    <source>
        <strain evidence="3 4">TW_WC1a.1</strain>
    </source>
</reference>
<organism evidence="3 4">
    <name type="scientific">Raoultella lignicola</name>
    <dbReference type="NCBI Taxonomy" id="3040939"/>
    <lineage>
        <taxon>Bacteria</taxon>
        <taxon>Pseudomonadati</taxon>
        <taxon>Pseudomonadota</taxon>
        <taxon>Gammaproteobacteria</taxon>
        <taxon>Enterobacterales</taxon>
        <taxon>Enterobacteriaceae</taxon>
        <taxon>Klebsiella/Raoultella group</taxon>
        <taxon>Raoultella</taxon>
    </lineage>
</organism>
<keyword evidence="1" id="KW-1133">Transmembrane helix</keyword>
<dbReference type="RefSeq" id="WP_331851464.1">
    <property type="nucleotide sequence ID" value="NZ_JARXNK020000105.1"/>
</dbReference>
<name>A0ABU9FBG9_9ENTR</name>
<dbReference type="InterPro" id="IPR002656">
    <property type="entry name" value="Acyl_transf_3_dom"/>
</dbReference>
<keyword evidence="3" id="KW-0012">Acyltransferase</keyword>
<keyword evidence="4" id="KW-1185">Reference proteome</keyword>
<feature type="transmembrane region" description="Helical" evidence="1">
    <location>
        <begin position="258"/>
        <end position="274"/>
    </location>
</feature>
<feature type="transmembrane region" description="Helical" evidence="1">
    <location>
        <begin position="82"/>
        <end position="100"/>
    </location>
</feature>
<dbReference type="PANTHER" id="PTHR23028:SF53">
    <property type="entry name" value="ACYL_TRANSF_3 DOMAIN-CONTAINING PROTEIN"/>
    <property type="match status" value="1"/>
</dbReference>
<feature type="transmembrane region" description="Helical" evidence="1">
    <location>
        <begin position="130"/>
        <end position="149"/>
    </location>
</feature>
<dbReference type="GO" id="GO:0016746">
    <property type="term" value="F:acyltransferase activity"/>
    <property type="evidence" value="ECO:0007669"/>
    <property type="project" value="UniProtKB-KW"/>
</dbReference>
<feature type="transmembrane region" description="Helical" evidence="1">
    <location>
        <begin position="210"/>
        <end position="227"/>
    </location>
</feature>
<feature type="transmembrane region" description="Helical" evidence="1">
    <location>
        <begin position="335"/>
        <end position="359"/>
    </location>
</feature>
<feature type="domain" description="Acyltransferase 3" evidence="2">
    <location>
        <begin position="10"/>
        <end position="350"/>
    </location>
</feature>
<dbReference type="EMBL" id="JARXNK020000105">
    <property type="protein sequence ID" value="MEL0553723.1"/>
    <property type="molecule type" value="Genomic_DNA"/>
</dbReference>
<sequence length="382" mass="43380">MSQNKHWSPELDGLRGYASLWVLLGHICILTQCNIPVISNPDLGVDLFILLSGYLMAKNYIERRHAEPWASSKTIVTFWVRRFFRIAPLYYILLIVAFAFGEIFGHYRDVIATAWPVTQTETSRYTDSSFINVITHISFTFGFLPYYSFRTVLPDWSIGLEMQYYFLFPFIMLLISALGFKRISIALIVLCAVAAYVAPEYFSKFPMPSMILFKLPLFISGMLIYRAVSENKTVYVLVAMLAPFAALATGYFSSPIRMVIEELLILGMATLLIQHSSKSKLKGLVTFAKKLLSIRVSQFLGDVSYSVYLLHLMIVIPVTGLLIQHTGFENLASLYRFFIVTLIVLPTTYIAASLLYKFVEKKGISLGRKIIKPANKKEKELA</sequence>
<keyword evidence="1" id="KW-0812">Transmembrane</keyword>
<evidence type="ECO:0000313" key="4">
    <source>
        <dbReference type="Proteomes" id="UP001312893"/>
    </source>
</evidence>
<feature type="transmembrane region" description="Helical" evidence="1">
    <location>
        <begin position="299"/>
        <end position="323"/>
    </location>
</feature>
<evidence type="ECO:0000313" key="3">
    <source>
        <dbReference type="EMBL" id="MEL0553723.1"/>
    </source>
</evidence>
<gene>
    <name evidence="3" type="ORF">QFI96_018715</name>
</gene>
<accession>A0ABU9FBG9</accession>
<dbReference type="PANTHER" id="PTHR23028">
    <property type="entry name" value="ACETYLTRANSFERASE"/>
    <property type="match status" value="1"/>
</dbReference>
<keyword evidence="1" id="KW-0472">Membrane</keyword>
<feature type="transmembrane region" description="Helical" evidence="1">
    <location>
        <begin position="20"/>
        <end position="37"/>
    </location>
</feature>
<dbReference type="InterPro" id="IPR050879">
    <property type="entry name" value="Acyltransferase_3"/>
</dbReference>
<proteinExistence type="predicted"/>
<dbReference type="Pfam" id="PF01757">
    <property type="entry name" value="Acyl_transf_3"/>
    <property type="match status" value="1"/>
</dbReference>
<protein>
    <submittedName>
        <fullName evidence="3">Acyltransferase</fullName>
        <ecNumber evidence="3">2.3.-.-</ecNumber>
    </submittedName>
</protein>
<dbReference type="EC" id="2.3.-.-" evidence="3"/>
<dbReference type="Proteomes" id="UP001312893">
    <property type="component" value="Unassembled WGS sequence"/>
</dbReference>
<feature type="transmembrane region" description="Helical" evidence="1">
    <location>
        <begin position="234"/>
        <end position="252"/>
    </location>
</feature>
<comment type="caution">
    <text evidence="3">The sequence shown here is derived from an EMBL/GenBank/DDBJ whole genome shotgun (WGS) entry which is preliminary data.</text>
</comment>
<feature type="transmembrane region" description="Helical" evidence="1">
    <location>
        <begin position="170"/>
        <end position="198"/>
    </location>
</feature>
<evidence type="ECO:0000259" key="2">
    <source>
        <dbReference type="Pfam" id="PF01757"/>
    </source>
</evidence>
<evidence type="ECO:0000256" key="1">
    <source>
        <dbReference type="SAM" id="Phobius"/>
    </source>
</evidence>